<feature type="region of interest" description="Disordered" evidence="1">
    <location>
        <begin position="39"/>
        <end position="60"/>
    </location>
</feature>
<reference evidence="2 3" key="1">
    <citation type="submission" date="2023-10" db="EMBL/GenBank/DDBJ databases">
        <title>Fecal carriage and genetic characteristics of carbapenem-resistant Enterobacterales among healthy adults from four provinces of China.</title>
        <authorList>
            <person name="Li Y."/>
            <person name="Zhang R."/>
        </authorList>
    </citation>
    <scope>NUCLEOTIDE SEQUENCE [LARGE SCALE GENOMIC DNA]</scope>
    <source>
        <strain evidence="2 3">HN-71</strain>
    </source>
</reference>
<name>A0ABD5H3Q7_9ENTR</name>
<feature type="compositionally biased region" description="Basic residues" evidence="1">
    <location>
        <begin position="50"/>
        <end position="60"/>
    </location>
</feature>
<evidence type="ECO:0000313" key="2">
    <source>
        <dbReference type="EMBL" id="MDW2635932.1"/>
    </source>
</evidence>
<evidence type="ECO:0000256" key="1">
    <source>
        <dbReference type="SAM" id="MobiDB-lite"/>
    </source>
</evidence>
<organism evidence="2 3">
    <name type="scientific">Citrobacter portucalensis</name>
    <dbReference type="NCBI Taxonomy" id="1639133"/>
    <lineage>
        <taxon>Bacteria</taxon>
        <taxon>Pseudomonadati</taxon>
        <taxon>Pseudomonadota</taxon>
        <taxon>Gammaproteobacteria</taxon>
        <taxon>Enterobacterales</taxon>
        <taxon>Enterobacteriaceae</taxon>
        <taxon>Citrobacter</taxon>
        <taxon>Citrobacter freundii complex</taxon>
    </lineage>
</organism>
<dbReference type="Proteomes" id="UP001269984">
    <property type="component" value="Unassembled WGS sequence"/>
</dbReference>
<dbReference type="AlphaFoldDB" id="A0ABD5H3Q7"/>
<comment type="caution">
    <text evidence="2">The sequence shown here is derived from an EMBL/GenBank/DDBJ whole genome shotgun (WGS) entry which is preliminary data.</text>
</comment>
<evidence type="ECO:0000313" key="3">
    <source>
        <dbReference type="Proteomes" id="UP001269984"/>
    </source>
</evidence>
<sequence>MKHLTNTIALIGASMASIKSWSFSEISPALRMDASYPVGGGKTGIAAARRAAKKRRRSRK</sequence>
<dbReference type="RefSeq" id="WP_097290177.1">
    <property type="nucleotide sequence ID" value="NZ_JAWPAZ010000007.1"/>
</dbReference>
<protein>
    <submittedName>
        <fullName evidence="2">Uncharacterized protein</fullName>
    </submittedName>
</protein>
<dbReference type="EMBL" id="JAWPAZ010000007">
    <property type="protein sequence ID" value="MDW2635932.1"/>
    <property type="molecule type" value="Genomic_DNA"/>
</dbReference>
<accession>A0ABD5H3Q7</accession>
<proteinExistence type="predicted"/>
<gene>
    <name evidence="2" type="ORF">RYZ90_18975</name>
</gene>